<dbReference type="Proteomes" id="UP000094444">
    <property type="component" value="Unassembled WGS sequence"/>
</dbReference>
<reference evidence="2" key="1">
    <citation type="submission" date="2017-09" db="EMBL/GenBank/DDBJ databases">
        <title>Polyketide synthases of a Diaporthe helianthi virulent isolate.</title>
        <authorList>
            <person name="Baroncelli R."/>
        </authorList>
    </citation>
    <scope>NUCLEOTIDE SEQUENCE [LARGE SCALE GENOMIC DNA]</scope>
    <source>
        <strain evidence="2">7/96</strain>
    </source>
</reference>
<sequence length="153" mass="17561">MRLKALTPFVSKAVAYFELAYLRATDLTENGLILVMESDFITENFLGRANSTEVESFETILRGSREKSRPLDPLARKSRPRRQLRRKASISSVGSDCSEKIHANLRSQESLSTFPRFQEPSFIPFWGNKPDKRKRRSLQGKTVPKALPVKYRD</sequence>
<dbReference type="InParanoid" id="A0A2P5I7C1"/>
<dbReference type="EMBL" id="MAVT02000188">
    <property type="protein sequence ID" value="POS78401.1"/>
    <property type="molecule type" value="Genomic_DNA"/>
</dbReference>
<dbReference type="OrthoDB" id="5235204at2759"/>
<feature type="region of interest" description="Disordered" evidence="1">
    <location>
        <begin position="125"/>
        <end position="153"/>
    </location>
</feature>
<comment type="caution">
    <text evidence="2">The sequence shown here is derived from an EMBL/GenBank/DDBJ whole genome shotgun (WGS) entry which is preliminary data.</text>
</comment>
<gene>
    <name evidence="2" type="ORF">DHEL01_v203193</name>
</gene>
<evidence type="ECO:0000256" key="1">
    <source>
        <dbReference type="SAM" id="MobiDB-lite"/>
    </source>
</evidence>
<evidence type="ECO:0000313" key="2">
    <source>
        <dbReference type="EMBL" id="POS78401.1"/>
    </source>
</evidence>
<name>A0A2P5I7C1_DIAHE</name>
<organism evidence="2 3">
    <name type="scientific">Diaporthe helianthi</name>
    <dbReference type="NCBI Taxonomy" id="158607"/>
    <lineage>
        <taxon>Eukaryota</taxon>
        <taxon>Fungi</taxon>
        <taxon>Dikarya</taxon>
        <taxon>Ascomycota</taxon>
        <taxon>Pezizomycotina</taxon>
        <taxon>Sordariomycetes</taxon>
        <taxon>Sordariomycetidae</taxon>
        <taxon>Diaporthales</taxon>
        <taxon>Diaporthaceae</taxon>
        <taxon>Diaporthe</taxon>
    </lineage>
</organism>
<feature type="region of interest" description="Disordered" evidence="1">
    <location>
        <begin position="53"/>
        <end position="97"/>
    </location>
</feature>
<keyword evidence="3" id="KW-1185">Reference proteome</keyword>
<evidence type="ECO:0000313" key="3">
    <source>
        <dbReference type="Proteomes" id="UP000094444"/>
    </source>
</evidence>
<protein>
    <submittedName>
        <fullName evidence="2">Uncharacterized protein</fullName>
    </submittedName>
</protein>
<proteinExistence type="predicted"/>
<feature type="compositionally biased region" description="Basic residues" evidence="1">
    <location>
        <begin position="76"/>
        <end position="88"/>
    </location>
</feature>
<accession>A0A2P5I7C1</accession>
<dbReference type="AlphaFoldDB" id="A0A2P5I7C1"/>